<keyword evidence="2" id="KW-1185">Reference proteome</keyword>
<reference evidence="1" key="1">
    <citation type="submission" date="2022-10" db="EMBL/GenBank/DDBJ databases">
        <title>Genome Sequence of Xylaria curta.</title>
        <authorList>
            <person name="Buettner E."/>
        </authorList>
    </citation>
    <scope>NUCLEOTIDE SEQUENCE</scope>
    <source>
        <strain evidence="1">Babe10</strain>
    </source>
</reference>
<dbReference type="EMBL" id="JAPDGR010001012">
    <property type="protein sequence ID" value="KAJ2985999.1"/>
    <property type="molecule type" value="Genomic_DNA"/>
</dbReference>
<evidence type="ECO:0000313" key="1">
    <source>
        <dbReference type="EMBL" id="KAJ2985999.1"/>
    </source>
</evidence>
<accession>A0ACC1P3U3</accession>
<dbReference type="Proteomes" id="UP001143856">
    <property type="component" value="Unassembled WGS sequence"/>
</dbReference>
<gene>
    <name evidence="1" type="ORF">NUW58_g5239</name>
</gene>
<protein>
    <submittedName>
        <fullName evidence="1">Uncharacterized protein</fullName>
    </submittedName>
</protein>
<sequence length="388" mass="44107">MMQTPVNQIGGAHLPVLEGTFLEHAQARELEIRNAFSKSGMWRFEKVLGHGSYGLTTLLSDKDPLNLREPRQVVLKQPLIPDADVDDFVLEAEALQNLRGHAHIIQLIGYTANVRDFRQRGGILGRSLRRMRAALHNPPENVFRALGRNQGPVILLEYLQNGNLARIVNKVHDNRTALPSRVLWTWYHCLVSSCVAMTYRKEGPAGGPLEFEEPQNNGVHYRLMHNDIAPRNVMIGEREPLDRLLLIDFGMARQGPRGYERSAEKENLYAINEVMLMLINPRRMTNGEESLRPMPWNGMLTLASSVLDEKEVPHLDPQLRLLLSESFRCTSDRRPLDRPTLAETFERTRRGAQKQATAYPAVVRQHESDAGIRGIIQTLILDADDEWD</sequence>
<evidence type="ECO:0000313" key="2">
    <source>
        <dbReference type="Proteomes" id="UP001143856"/>
    </source>
</evidence>
<proteinExistence type="predicted"/>
<comment type="caution">
    <text evidence="1">The sequence shown here is derived from an EMBL/GenBank/DDBJ whole genome shotgun (WGS) entry which is preliminary data.</text>
</comment>
<name>A0ACC1P3U3_9PEZI</name>
<organism evidence="1 2">
    <name type="scientific">Xylaria curta</name>
    <dbReference type="NCBI Taxonomy" id="42375"/>
    <lineage>
        <taxon>Eukaryota</taxon>
        <taxon>Fungi</taxon>
        <taxon>Dikarya</taxon>
        <taxon>Ascomycota</taxon>
        <taxon>Pezizomycotina</taxon>
        <taxon>Sordariomycetes</taxon>
        <taxon>Xylariomycetidae</taxon>
        <taxon>Xylariales</taxon>
        <taxon>Xylariaceae</taxon>
        <taxon>Xylaria</taxon>
    </lineage>
</organism>